<comment type="subcellular location">
    <subcellularLocation>
        <location evidence="1">Cell membrane</location>
        <topology evidence="1">Multi-pass membrane protein</topology>
    </subcellularLocation>
</comment>
<dbReference type="Pfam" id="PF02687">
    <property type="entry name" value="FtsX"/>
    <property type="match status" value="1"/>
</dbReference>
<evidence type="ECO:0000256" key="4">
    <source>
        <dbReference type="ARBA" id="ARBA00022475"/>
    </source>
</evidence>
<evidence type="ECO:0000256" key="11">
    <source>
        <dbReference type="SAM" id="Phobius"/>
    </source>
</evidence>
<keyword evidence="8 10" id="KW-0472">Membrane</keyword>
<evidence type="ECO:0000259" key="12">
    <source>
        <dbReference type="Pfam" id="PF02687"/>
    </source>
</evidence>
<dbReference type="EMBL" id="DSRT01000099">
    <property type="protein sequence ID" value="HGW29656.1"/>
    <property type="molecule type" value="Genomic_DNA"/>
</dbReference>
<dbReference type="InterPro" id="IPR058204">
    <property type="entry name" value="FtsX_firmicutes-type"/>
</dbReference>
<dbReference type="NCBIfam" id="NF038347">
    <property type="entry name" value="FtsX_Gpos"/>
    <property type="match status" value="1"/>
</dbReference>
<dbReference type="GO" id="GO:0005886">
    <property type="term" value="C:plasma membrane"/>
    <property type="evidence" value="ECO:0007669"/>
    <property type="project" value="UniProtKB-SubCell"/>
</dbReference>
<evidence type="ECO:0000256" key="7">
    <source>
        <dbReference type="ARBA" id="ARBA00022989"/>
    </source>
</evidence>
<keyword evidence="6 11" id="KW-0812">Transmembrane</keyword>
<keyword evidence="7 11" id="KW-1133">Transmembrane helix</keyword>
<dbReference type="PANTHER" id="PTHR47755:SF1">
    <property type="entry name" value="CELL DIVISION PROTEIN FTSX"/>
    <property type="match status" value="1"/>
</dbReference>
<evidence type="ECO:0000256" key="2">
    <source>
        <dbReference type="ARBA" id="ARBA00007379"/>
    </source>
</evidence>
<proteinExistence type="inferred from homology"/>
<evidence type="ECO:0000256" key="3">
    <source>
        <dbReference type="ARBA" id="ARBA00021907"/>
    </source>
</evidence>
<protein>
    <recommendedName>
        <fullName evidence="3 10">Cell division protein FtsX</fullName>
    </recommendedName>
</protein>
<evidence type="ECO:0000313" key="14">
    <source>
        <dbReference type="EMBL" id="HGW29656.1"/>
    </source>
</evidence>
<evidence type="ECO:0000256" key="6">
    <source>
        <dbReference type="ARBA" id="ARBA00022692"/>
    </source>
</evidence>
<evidence type="ECO:0000256" key="10">
    <source>
        <dbReference type="PIRNR" id="PIRNR003097"/>
    </source>
</evidence>
<dbReference type="InterPro" id="IPR004513">
    <property type="entry name" value="FtsX"/>
</dbReference>
<feature type="domain" description="ABC3 transporter permease C-terminal" evidence="12">
    <location>
        <begin position="179"/>
        <end position="299"/>
    </location>
</feature>
<dbReference type="InterPro" id="IPR040690">
    <property type="entry name" value="FtsX_ECD"/>
</dbReference>
<feature type="transmembrane region" description="Helical" evidence="11">
    <location>
        <begin position="176"/>
        <end position="200"/>
    </location>
</feature>
<dbReference type="PANTHER" id="PTHR47755">
    <property type="entry name" value="CELL DIVISION PROTEIN FTSX"/>
    <property type="match status" value="1"/>
</dbReference>
<dbReference type="AlphaFoldDB" id="A0A7C4XIB6"/>
<comment type="similarity">
    <text evidence="2 10">Belongs to the ABC-4 integral membrane protein family. FtsX subfamily.</text>
</comment>
<evidence type="ECO:0000256" key="5">
    <source>
        <dbReference type="ARBA" id="ARBA00022618"/>
    </source>
</evidence>
<feature type="transmembrane region" description="Helical" evidence="11">
    <location>
        <begin position="269"/>
        <end position="296"/>
    </location>
</feature>
<name>A0A7C4XIB6_UNCKA</name>
<gene>
    <name evidence="14" type="ORF">ENR63_01905</name>
</gene>
<dbReference type="Gene3D" id="3.30.70.3040">
    <property type="match status" value="1"/>
</dbReference>
<comment type="caution">
    <text evidence="14">The sequence shown here is derived from an EMBL/GenBank/DDBJ whole genome shotgun (WGS) entry which is preliminary data.</text>
</comment>
<sequence>MITLWRVIKAGFVNFIRNGVLSFASTTIMVLTLLSLSVFLIVNVALTTGIQAIQEKIDISAYIEDKATESQVVELQNELAGLSEVRSVKYVSKDEALTRYREQNANNKKLLESLEGIENPLPASLEVKVYDPSKLEQVNKIFETDNYKPIVRKVSYKENKIVIDKLFRATEFIKKVGIFATTAFALIAIIIVFNTIRIAIFSQRDDIEIMKLVGATNWFIRGPFVLEGALYGIIATIISMIALAAILYYTGPSISGYFGGVGSDVTSYLYKNVVLIFFVQLGIGIFIGVVSSWLALRKYLKS</sequence>
<evidence type="ECO:0000256" key="9">
    <source>
        <dbReference type="ARBA" id="ARBA00023306"/>
    </source>
</evidence>
<feature type="transmembrane region" description="Helical" evidence="11">
    <location>
        <begin position="20"/>
        <end position="46"/>
    </location>
</feature>
<feature type="transmembrane region" description="Helical" evidence="11">
    <location>
        <begin position="229"/>
        <end position="249"/>
    </location>
</feature>
<evidence type="ECO:0000256" key="1">
    <source>
        <dbReference type="ARBA" id="ARBA00004651"/>
    </source>
</evidence>
<accession>A0A7C4XIB6</accession>
<dbReference type="InterPro" id="IPR003838">
    <property type="entry name" value="ABC3_permease_C"/>
</dbReference>
<keyword evidence="9 10" id="KW-0131">Cell cycle</keyword>
<keyword evidence="4 10" id="KW-1003">Cell membrane</keyword>
<evidence type="ECO:0000256" key="8">
    <source>
        <dbReference type="ARBA" id="ARBA00023136"/>
    </source>
</evidence>
<reference evidence="14" key="1">
    <citation type="journal article" date="2020" name="mSystems">
        <title>Genome- and Community-Level Interaction Insights into Carbon Utilization and Element Cycling Functions of Hydrothermarchaeota in Hydrothermal Sediment.</title>
        <authorList>
            <person name="Zhou Z."/>
            <person name="Liu Y."/>
            <person name="Xu W."/>
            <person name="Pan J."/>
            <person name="Luo Z.H."/>
            <person name="Li M."/>
        </authorList>
    </citation>
    <scope>NUCLEOTIDE SEQUENCE [LARGE SCALE GENOMIC DNA]</scope>
    <source>
        <strain evidence="14">SpSt-417</strain>
    </source>
</reference>
<keyword evidence="5 10" id="KW-0132">Cell division</keyword>
<organism evidence="14">
    <name type="scientific">candidate division WWE3 bacterium</name>
    <dbReference type="NCBI Taxonomy" id="2053526"/>
    <lineage>
        <taxon>Bacteria</taxon>
        <taxon>Katanobacteria</taxon>
    </lineage>
</organism>
<feature type="domain" description="FtsX extracellular" evidence="13">
    <location>
        <begin position="58"/>
        <end position="143"/>
    </location>
</feature>
<dbReference type="PIRSF" id="PIRSF003097">
    <property type="entry name" value="FtsX"/>
    <property type="match status" value="1"/>
</dbReference>
<dbReference type="GO" id="GO:0051301">
    <property type="term" value="P:cell division"/>
    <property type="evidence" value="ECO:0007669"/>
    <property type="project" value="UniProtKB-KW"/>
</dbReference>
<dbReference type="Pfam" id="PF18075">
    <property type="entry name" value="FtsX_ECD"/>
    <property type="match status" value="1"/>
</dbReference>
<evidence type="ECO:0000259" key="13">
    <source>
        <dbReference type="Pfam" id="PF18075"/>
    </source>
</evidence>